<keyword evidence="1" id="KW-0805">Transcription regulation</keyword>
<organism evidence="5 6">
    <name type="scientific">Marinibaculum pumilum</name>
    <dbReference type="NCBI Taxonomy" id="1766165"/>
    <lineage>
        <taxon>Bacteria</taxon>
        <taxon>Pseudomonadati</taxon>
        <taxon>Pseudomonadota</taxon>
        <taxon>Alphaproteobacteria</taxon>
        <taxon>Rhodospirillales</taxon>
        <taxon>Rhodospirillaceae</taxon>
        <taxon>Marinibaculum</taxon>
    </lineage>
</organism>
<evidence type="ECO:0000256" key="2">
    <source>
        <dbReference type="ARBA" id="ARBA00023125"/>
    </source>
</evidence>
<dbReference type="Gene3D" id="1.10.10.60">
    <property type="entry name" value="Homeodomain-like"/>
    <property type="match status" value="1"/>
</dbReference>
<reference evidence="6" key="1">
    <citation type="journal article" date="2019" name="Int. J. Syst. Evol. Microbiol.">
        <title>The Global Catalogue of Microorganisms (GCM) 10K type strain sequencing project: providing services to taxonomists for standard genome sequencing and annotation.</title>
        <authorList>
            <consortium name="The Broad Institute Genomics Platform"/>
            <consortium name="The Broad Institute Genome Sequencing Center for Infectious Disease"/>
            <person name="Wu L."/>
            <person name="Ma J."/>
        </authorList>
    </citation>
    <scope>NUCLEOTIDE SEQUENCE [LARGE SCALE GENOMIC DNA]</scope>
    <source>
        <strain evidence="6">KCTC 42964</strain>
    </source>
</reference>
<evidence type="ECO:0000256" key="1">
    <source>
        <dbReference type="ARBA" id="ARBA00023015"/>
    </source>
</evidence>
<evidence type="ECO:0000313" key="6">
    <source>
        <dbReference type="Proteomes" id="UP001595528"/>
    </source>
</evidence>
<dbReference type="Pfam" id="PF12833">
    <property type="entry name" value="HTH_18"/>
    <property type="match status" value="1"/>
</dbReference>
<dbReference type="RefSeq" id="WP_379901776.1">
    <property type="nucleotide sequence ID" value="NZ_JBHRTR010000028.1"/>
</dbReference>
<comment type="caution">
    <text evidence="5">The sequence shown here is derived from an EMBL/GenBank/DDBJ whole genome shotgun (WGS) entry which is preliminary data.</text>
</comment>
<dbReference type="SUPFAM" id="SSF46689">
    <property type="entry name" value="Homeodomain-like"/>
    <property type="match status" value="1"/>
</dbReference>
<keyword evidence="3" id="KW-0804">Transcription</keyword>
<proteinExistence type="predicted"/>
<keyword evidence="6" id="KW-1185">Reference proteome</keyword>
<dbReference type="InterPro" id="IPR018060">
    <property type="entry name" value="HTH_AraC"/>
</dbReference>
<dbReference type="Pfam" id="PF14525">
    <property type="entry name" value="AraC_binding_2"/>
    <property type="match status" value="1"/>
</dbReference>
<sequence length="344" mass="37995">MSPSLQTRQTSAPEGHTAYANIDGVALDRRLRAWNDALYDTYYPLDVIPTASDSFRCGQLVADDVGAVRVGWVSSDPMIVHRGRGHLTREGGDFVLLPMPVDDPLRLHQRGRESLVRPGDLAMVATCDTYTYEQRTWNRHRTLRLPGQVLRQRVPHLEDLTAVQFRGGQPSVDLFMDFAGSYCRHAARMSPDAASAATRTLLDLLVLALSGEDREGGRGTAVQVAHGQRALRYIEANLTDPELNVGRVAAAVNVSERYLQQIFAGRGQSVSELIRNRRIEAAKRMLEEPQSRGTTIAVIALRAGFHDPAHFSKLFRAATGMTPKAYRAEMLAGRPPDAGESRID</sequence>
<protein>
    <submittedName>
        <fullName evidence="5">AraC family transcriptional regulator</fullName>
    </submittedName>
</protein>
<accession>A0ABV7L1M8</accession>
<evidence type="ECO:0000313" key="5">
    <source>
        <dbReference type="EMBL" id="MFC3228550.1"/>
    </source>
</evidence>
<dbReference type="PANTHER" id="PTHR46796:SF6">
    <property type="entry name" value="ARAC SUBFAMILY"/>
    <property type="match status" value="1"/>
</dbReference>
<name>A0ABV7L1M8_9PROT</name>
<evidence type="ECO:0000256" key="3">
    <source>
        <dbReference type="ARBA" id="ARBA00023163"/>
    </source>
</evidence>
<dbReference type="InterPro" id="IPR020449">
    <property type="entry name" value="Tscrpt_reg_AraC-type_HTH"/>
</dbReference>
<dbReference type="PROSITE" id="PS00041">
    <property type="entry name" value="HTH_ARAC_FAMILY_1"/>
    <property type="match status" value="1"/>
</dbReference>
<dbReference type="InterPro" id="IPR018062">
    <property type="entry name" value="HTH_AraC-typ_CS"/>
</dbReference>
<dbReference type="EMBL" id="JBHRTR010000028">
    <property type="protein sequence ID" value="MFC3228550.1"/>
    <property type="molecule type" value="Genomic_DNA"/>
</dbReference>
<dbReference type="PROSITE" id="PS01124">
    <property type="entry name" value="HTH_ARAC_FAMILY_2"/>
    <property type="match status" value="1"/>
</dbReference>
<dbReference type="PANTHER" id="PTHR46796">
    <property type="entry name" value="HTH-TYPE TRANSCRIPTIONAL ACTIVATOR RHAS-RELATED"/>
    <property type="match status" value="1"/>
</dbReference>
<keyword evidence="2" id="KW-0238">DNA-binding</keyword>
<dbReference type="InterPro" id="IPR035418">
    <property type="entry name" value="AraC-bd_2"/>
</dbReference>
<feature type="domain" description="HTH araC/xylS-type" evidence="4">
    <location>
        <begin position="228"/>
        <end position="329"/>
    </location>
</feature>
<dbReference type="InterPro" id="IPR009057">
    <property type="entry name" value="Homeodomain-like_sf"/>
</dbReference>
<gene>
    <name evidence="5" type="ORF">ACFOGJ_14995</name>
</gene>
<evidence type="ECO:0000259" key="4">
    <source>
        <dbReference type="PROSITE" id="PS01124"/>
    </source>
</evidence>
<dbReference type="PRINTS" id="PR00032">
    <property type="entry name" value="HTHARAC"/>
</dbReference>
<dbReference type="Proteomes" id="UP001595528">
    <property type="component" value="Unassembled WGS sequence"/>
</dbReference>
<dbReference type="InterPro" id="IPR050204">
    <property type="entry name" value="AraC_XylS_family_regulators"/>
</dbReference>
<dbReference type="SMART" id="SM00342">
    <property type="entry name" value="HTH_ARAC"/>
    <property type="match status" value="1"/>
</dbReference>